<sequence length="96" mass="11345">MLPIPPLTTISVFRRNYGLRYTDLPVDHRDEHDVLIDCTGNYTRPTHYDLRPGDLVRWKHEERFMEAVIQAVSREPEAVRVRLIGAHLLPEDFFPY</sequence>
<reference evidence="1 2" key="1">
    <citation type="submission" date="2016-05" db="EMBL/GenBank/DDBJ databases">
        <authorList>
            <person name="Lavstsen T."/>
            <person name="Jespersen J.S."/>
        </authorList>
    </citation>
    <scope>NUCLEOTIDE SEQUENCE [LARGE SCALE GENOMIC DNA]</scope>
    <source>
        <strain evidence="1 2">B7-9</strain>
    </source>
</reference>
<comment type="caution">
    <text evidence="1">The sequence shown here is derived from an EMBL/GenBank/DDBJ whole genome shotgun (WGS) entry which is preliminary data.</text>
</comment>
<evidence type="ECO:0000313" key="2">
    <source>
        <dbReference type="Proteomes" id="UP000220922"/>
    </source>
</evidence>
<dbReference type="RefSeq" id="WP_097655148.1">
    <property type="nucleotide sequence ID" value="NZ_LYXE01000182.1"/>
</dbReference>
<evidence type="ECO:0000313" key="1">
    <source>
        <dbReference type="EMBL" id="PDV96761.1"/>
    </source>
</evidence>
<keyword evidence="2" id="KW-1185">Reference proteome</keyword>
<dbReference type="AlphaFoldDB" id="A0A2H3KWM0"/>
<gene>
    <name evidence="1" type="ORF">A9Q02_05925</name>
</gene>
<dbReference type="EMBL" id="LYXE01000182">
    <property type="protein sequence ID" value="PDV96761.1"/>
    <property type="molecule type" value="Genomic_DNA"/>
</dbReference>
<protein>
    <submittedName>
        <fullName evidence="1">Uncharacterized protein</fullName>
    </submittedName>
</protein>
<dbReference type="Proteomes" id="UP000220922">
    <property type="component" value="Unassembled WGS sequence"/>
</dbReference>
<accession>A0A2H3KWM0</accession>
<name>A0A2H3KWM0_9CHLR</name>
<organism evidence="1 2">
    <name type="scientific">Candidatus Chloroploca asiatica</name>
    <dbReference type="NCBI Taxonomy" id="1506545"/>
    <lineage>
        <taxon>Bacteria</taxon>
        <taxon>Bacillati</taxon>
        <taxon>Chloroflexota</taxon>
        <taxon>Chloroflexia</taxon>
        <taxon>Chloroflexales</taxon>
        <taxon>Chloroflexineae</taxon>
        <taxon>Oscillochloridaceae</taxon>
        <taxon>Candidatus Chloroploca</taxon>
    </lineage>
</organism>
<proteinExistence type="predicted"/>
<dbReference type="OrthoDB" id="161524at2"/>